<dbReference type="InParanoid" id="A0A165CU97"/>
<comment type="similarity">
    <text evidence="2">Belongs to the actin-binding proteins ADF family.</text>
</comment>
<dbReference type="PROSITE" id="PS51263">
    <property type="entry name" value="ADF_H"/>
    <property type="match status" value="1"/>
</dbReference>
<protein>
    <recommendedName>
        <fullName evidence="3">Cofilin</fullName>
    </recommendedName>
    <alternativeName>
        <fullName evidence="5">Actin-depolymerizing factor 1</fullName>
    </alternativeName>
</protein>
<dbReference type="InterPro" id="IPR002108">
    <property type="entry name" value="ADF-H"/>
</dbReference>
<dbReference type="GO" id="GO:0015629">
    <property type="term" value="C:actin cytoskeleton"/>
    <property type="evidence" value="ECO:0007669"/>
    <property type="project" value="InterPro"/>
</dbReference>
<dbReference type="SUPFAM" id="SSF55753">
    <property type="entry name" value="Actin depolymerizing proteins"/>
    <property type="match status" value="1"/>
</dbReference>
<reference evidence="7 8" key="1">
    <citation type="journal article" date="2016" name="Mol. Biol. Evol.">
        <title>Comparative Genomics of Early-Diverging Mushroom-Forming Fungi Provides Insights into the Origins of Lignocellulose Decay Capabilities.</title>
        <authorList>
            <person name="Nagy L.G."/>
            <person name="Riley R."/>
            <person name="Tritt A."/>
            <person name="Adam C."/>
            <person name="Daum C."/>
            <person name="Floudas D."/>
            <person name="Sun H."/>
            <person name="Yadav J.S."/>
            <person name="Pangilinan J."/>
            <person name="Larsson K.H."/>
            <person name="Matsuura K."/>
            <person name="Barry K."/>
            <person name="Labutti K."/>
            <person name="Kuo R."/>
            <person name="Ohm R.A."/>
            <person name="Bhattacharya S.S."/>
            <person name="Shirouzu T."/>
            <person name="Yoshinaga Y."/>
            <person name="Martin F.M."/>
            <person name="Grigoriev I.V."/>
            <person name="Hibbett D.S."/>
        </authorList>
    </citation>
    <scope>NUCLEOTIDE SEQUENCE [LARGE SCALE GENOMIC DNA]</scope>
    <source>
        <strain evidence="7 8">HHB12733</strain>
    </source>
</reference>
<evidence type="ECO:0000256" key="5">
    <source>
        <dbReference type="ARBA" id="ARBA00032427"/>
    </source>
</evidence>
<keyword evidence="4" id="KW-0009">Actin-binding</keyword>
<dbReference type="SMART" id="SM00102">
    <property type="entry name" value="ADF"/>
    <property type="match status" value="1"/>
</dbReference>
<proteinExistence type="inferred from homology"/>
<dbReference type="GO" id="GO:0016363">
    <property type="term" value="C:nuclear matrix"/>
    <property type="evidence" value="ECO:0007669"/>
    <property type="project" value="UniProtKB-SubCell"/>
</dbReference>
<evidence type="ECO:0000313" key="8">
    <source>
        <dbReference type="Proteomes" id="UP000076842"/>
    </source>
</evidence>
<dbReference type="Gene3D" id="3.40.20.10">
    <property type="entry name" value="Severin"/>
    <property type="match status" value="1"/>
</dbReference>
<keyword evidence="8" id="KW-1185">Reference proteome</keyword>
<evidence type="ECO:0000313" key="7">
    <source>
        <dbReference type="EMBL" id="KZT51408.1"/>
    </source>
</evidence>
<evidence type="ECO:0000259" key="6">
    <source>
        <dbReference type="PROSITE" id="PS51263"/>
    </source>
</evidence>
<evidence type="ECO:0000256" key="2">
    <source>
        <dbReference type="ARBA" id="ARBA00006844"/>
    </source>
</evidence>
<sequence length="133" mass="14896">QSSGIGVSNESVAKFEELRLGKVLKLARCFSLARSALRSPPSTLVGPFAYLLENECKWAIYDFAFEVDDGGKRNKIVLISWYPCPMTDDAKVKQKMIYASSKEALKRKLQSDAIAAEVQRTDYSEVAYEIGMF</sequence>
<organism evidence="7 8">
    <name type="scientific">Calocera cornea HHB12733</name>
    <dbReference type="NCBI Taxonomy" id="1353952"/>
    <lineage>
        <taxon>Eukaryota</taxon>
        <taxon>Fungi</taxon>
        <taxon>Dikarya</taxon>
        <taxon>Basidiomycota</taxon>
        <taxon>Agaricomycotina</taxon>
        <taxon>Dacrymycetes</taxon>
        <taxon>Dacrymycetales</taxon>
        <taxon>Dacrymycetaceae</taxon>
        <taxon>Calocera</taxon>
    </lineage>
</organism>
<dbReference type="GO" id="GO:0003779">
    <property type="term" value="F:actin binding"/>
    <property type="evidence" value="ECO:0007669"/>
    <property type="project" value="UniProtKB-KW"/>
</dbReference>
<name>A0A165CU97_9BASI</name>
<feature type="non-terminal residue" evidence="7">
    <location>
        <position position="1"/>
    </location>
</feature>
<dbReference type="FunCoup" id="A0A165CU97">
    <property type="interactions" value="149"/>
</dbReference>
<dbReference type="GO" id="GO:0030042">
    <property type="term" value="P:actin filament depolymerization"/>
    <property type="evidence" value="ECO:0007669"/>
    <property type="project" value="InterPro"/>
</dbReference>
<dbReference type="CDD" id="cd11286">
    <property type="entry name" value="ADF_cofilin_like"/>
    <property type="match status" value="1"/>
</dbReference>
<dbReference type="PANTHER" id="PTHR11913">
    <property type="entry name" value="COFILIN-RELATED"/>
    <property type="match status" value="1"/>
</dbReference>
<gene>
    <name evidence="7" type="ORF">CALCODRAFT_443111</name>
</gene>
<dbReference type="Proteomes" id="UP000076842">
    <property type="component" value="Unassembled WGS sequence"/>
</dbReference>
<accession>A0A165CU97</accession>
<evidence type="ECO:0000256" key="4">
    <source>
        <dbReference type="ARBA" id="ARBA00023203"/>
    </source>
</evidence>
<comment type="subcellular location">
    <subcellularLocation>
        <location evidence="1">Nucleus matrix</location>
    </subcellularLocation>
</comment>
<dbReference type="OrthoDB" id="10249245at2759"/>
<dbReference type="AlphaFoldDB" id="A0A165CU97"/>
<evidence type="ECO:0000256" key="1">
    <source>
        <dbReference type="ARBA" id="ARBA00004109"/>
    </source>
</evidence>
<dbReference type="Pfam" id="PF00241">
    <property type="entry name" value="Cofilin_ADF"/>
    <property type="match status" value="1"/>
</dbReference>
<feature type="domain" description="ADF-H" evidence="6">
    <location>
        <begin position="1"/>
        <end position="133"/>
    </location>
</feature>
<dbReference type="InterPro" id="IPR017904">
    <property type="entry name" value="ADF/Cofilin"/>
</dbReference>
<evidence type="ECO:0000256" key="3">
    <source>
        <dbReference type="ARBA" id="ARBA00015630"/>
    </source>
</evidence>
<dbReference type="EMBL" id="KV424109">
    <property type="protein sequence ID" value="KZT51408.1"/>
    <property type="molecule type" value="Genomic_DNA"/>
</dbReference>
<dbReference type="InterPro" id="IPR029006">
    <property type="entry name" value="ADF-H/Gelsolin-like_dom_sf"/>
</dbReference>
<dbReference type="STRING" id="1353952.A0A165CU97"/>